<dbReference type="AlphaFoldDB" id="A0A4R3JEX3"/>
<evidence type="ECO:0000313" key="2">
    <source>
        <dbReference type="EMBL" id="TCS64374.1"/>
    </source>
</evidence>
<dbReference type="Proteomes" id="UP000295304">
    <property type="component" value="Unassembled WGS sequence"/>
</dbReference>
<feature type="compositionally biased region" description="Low complexity" evidence="1">
    <location>
        <begin position="19"/>
        <end position="50"/>
    </location>
</feature>
<comment type="caution">
    <text evidence="2">The sequence shown here is derived from an EMBL/GenBank/DDBJ whole genome shotgun (WGS) entry which is preliminary data.</text>
</comment>
<feature type="region of interest" description="Disordered" evidence="1">
    <location>
        <begin position="189"/>
        <end position="211"/>
    </location>
</feature>
<organism evidence="2 3">
    <name type="scientific">Varunaivibrio sulfuroxidans</name>
    <dbReference type="NCBI Taxonomy" id="1773489"/>
    <lineage>
        <taxon>Bacteria</taxon>
        <taxon>Pseudomonadati</taxon>
        <taxon>Pseudomonadota</taxon>
        <taxon>Alphaproteobacteria</taxon>
        <taxon>Rhodospirillales</taxon>
        <taxon>Magnetovibrionaceae</taxon>
        <taxon>Varunaivibrio</taxon>
    </lineage>
</organism>
<feature type="compositionally biased region" description="Polar residues" evidence="1">
    <location>
        <begin position="106"/>
        <end position="119"/>
    </location>
</feature>
<feature type="region of interest" description="Disordered" evidence="1">
    <location>
        <begin position="19"/>
        <end position="166"/>
    </location>
</feature>
<feature type="compositionally biased region" description="Pro residues" evidence="1">
    <location>
        <begin position="201"/>
        <end position="211"/>
    </location>
</feature>
<protein>
    <submittedName>
        <fullName evidence="2">Uncharacterized protein</fullName>
    </submittedName>
</protein>
<feature type="compositionally biased region" description="Basic and acidic residues" evidence="1">
    <location>
        <begin position="94"/>
        <end position="105"/>
    </location>
</feature>
<keyword evidence="3" id="KW-1185">Reference proteome</keyword>
<evidence type="ECO:0000313" key="3">
    <source>
        <dbReference type="Proteomes" id="UP000295304"/>
    </source>
</evidence>
<name>A0A4R3JEX3_9PROT</name>
<reference evidence="2 3" key="1">
    <citation type="submission" date="2019-03" db="EMBL/GenBank/DDBJ databases">
        <title>Genomic Encyclopedia of Type Strains, Phase IV (KMG-IV): sequencing the most valuable type-strain genomes for metagenomic binning, comparative biology and taxonomic classification.</title>
        <authorList>
            <person name="Goeker M."/>
        </authorList>
    </citation>
    <scope>NUCLEOTIDE SEQUENCE [LARGE SCALE GENOMIC DNA]</scope>
    <source>
        <strain evidence="2 3">DSM 101688</strain>
    </source>
</reference>
<sequence length="211" mass="21904">MVVSKTLPASAELVQSVRAQRASRALSPSPPSVSENAALSPSSSLTPAKSVRAETLLAAQEVSHPREGRRRAYAPPDVVPRHAAREAPPSQDRAALRRETVRHVAEQQNQAADTSNRPSGSAVAPGERNVSYRLQPSPANATQIPQAISPEPSNGGGASSPPPGAVKNAAVYAQVSSLYQATHARLGVFGEGSTSNTSLDFPPPSPIDISA</sequence>
<accession>A0A4R3JEX3</accession>
<proteinExistence type="predicted"/>
<dbReference type="EMBL" id="SLZW01000002">
    <property type="protein sequence ID" value="TCS64374.1"/>
    <property type="molecule type" value="Genomic_DNA"/>
</dbReference>
<feature type="compositionally biased region" description="Polar residues" evidence="1">
    <location>
        <begin position="132"/>
        <end position="146"/>
    </location>
</feature>
<evidence type="ECO:0000256" key="1">
    <source>
        <dbReference type="SAM" id="MobiDB-lite"/>
    </source>
</evidence>
<gene>
    <name evidence="2" type="ORF">EDD55_102419</name>
</gene>